<dbReference type="InterPro" id="IPR002877">
    <property type="entry name" value="RNA_MeTrfase_FtsJ_dom"/>
</dbReference>
<comment type="caution">
    <text evidence="5">The sequence shown here is derived from an EMBL/GenBank/DDBJ whole genome shotgun (WGS) entry which is preliminary data.</text>
</comment>
<reference evidence="5" key="1">
    <citation type="journal article" date="2021" name="PeerJ">
        <title>Extensive microbial diversity within the chicken gut microbiome revealed by metagenomics and culture.</title>
        <authorList>
            <person name="Gilroy R."/>
            <person name="Ravi A."/>
            <person name="Getino M."/>
            <person name="Pursley I."/>
            <person name="Horton D.L."/>
            <person name="Alikhan N.F."/>
            <person name="Baker D."/>
            <person name="Gharbi K."/>
            <person name="Hall N."/>
            <person name="Watson M."/>
            <person name="Adriaenssens E.M."/>
            <person name="Foster-Nyarko E."/>
            <person name="Jarju S."/>
            <person name="Secka A."/>
            <person name="Antonio M."/>
            <person name="Oren A."/>
            <person name="Chaudhuri R.R."/>
            <person name="La Ragione R."/>
            <person name="Hildebrand F."/>
            <person name="Pallen M.J."/>
        </authorList>
    </citation>
    <scope>NUCLEOTIDE SEQUENCE</scope>
    <source>
        <strain evidence="5">CHK192-19661</strain>
    </source>
</reference>
<dbReference type="PANTHER" id="PTHR32319">
    <property type="entry name" value="BACTERIAL HEMOLYSIN-LIKE PROTEIN"/>
    <property type="match status" value="1"/>
</dbReference>
<dbReference type="InterPro" id="IPR002942">
    <property type="entry name" value="S4_RNA-bd"/>
</dbReference>
<evidence type="ECO:0000256" key="2">
    <source>
        <dbReference type="ARBA" id="ARBA00029460"/>
    </source>
</evidence>
<keyword evidence="1 3" id="KW-0694">RNA-binding</keyword>
<evidence type="ECO:0000313" key="5">
    <source>
        <dbReference type="EMBL" id="HIZ08935.1"/>
    </source>
</evidence>
<evidence type="ECO:0000259" key="4">
    <source>
        <dbReference type="SMART" id="SM00363"/>
    </source>
</evidence>
<dbReference type="InterPro" id="IPR029063">
    <property type="entry name" value="SAM-dependent_MTases_sf"/>
</dbReference>
<dbReference type="InterPro" id="IPR036986">
    <property type="entry name" value="S4_RNA-bd_sf"/>
</dbReference>
<feature type="domain" description="RNA-binding S4" evidence="4">
    <location>
        <begin position="1"/>
        <end position="59"/>
    </location>
</feature>
<organism evidence="5 6">
    <name type="scientific">Candidatus Borkfalkia avicola</name>
    <dbReference type="NCBI Taxonomy" id="2838503"/>
    <lineage>
        <taxon>Bacteria</taxon>
        <taxon>Bacillati</taxon>
        <taxon>Bacillota</taxon>
        <taxon>Clostridia</taxon>
        <taxon>Christensenellales</taxon>
        <taxon>Christensenellaceae</taxon>
        <taxon>Candidatus Borkfalkia</taxon>
    </lineage>
</organism>
<dbReference type="SMART" id="SM00363">
    <property type="entry name" value="S4"/>
    <property type="match status" value="1"/>
</dbReference>
<evidence type="ECO:0000256" key="1">
    <source>
        <dbReference type="ARBA" id="ARBA00022884"/>
    </source>
</evidence>
<name>A0A9D2IH73_9FIRM</name>
<comment type="similarity">
    <text evidence="2">Belongs to the TlyA family.</text>
</comment>
<dbReference type="Gene3D" id="3.10.290.10">
    <property type="entry name" value="RNA-binding S4 domain"/>
    <property type="match status" value="1"/>
</dbReference>
<dbReference type="Pfam" id="PF01728">
    <property type="entry name" value="FtsJ"/>
    <property type="match status" value="1"/>
</dbReference>
<dbReference type="InterPro" id="IPR047048">
    <property type="entry name" value="TlyA"/>
</dbReference>
<dbReference type="GO" id="GO:0032259">
    <property type="term" value="P:methylation"/>
    <property type="evidence" value="ECO:0007669"/>
    <property type="project" value="UniProtKB-KW"/>
</dbReference>
<evidence type="ECO:0000256" key="3">
    <source>
        <dbReference type="PROSITE-ProRule" id="PRU00182"/>
    </source>
</evidence>
<reference evidence="5" key="2">
    <citation type="submission" date="2021-04" db="EMBL/GenBank/DDBJ databases">
        <authorList>
            <person name="Gilroy R."/>
        </authorList>
    </citation>
    <scope>NUCLEOTIDE SEQUENCE</scope>
    <source>
        <strain evidence="5">CHK192-19661</strain>
    </source>
</reference>
<dbReference type="SUPFAM" id="SSF55174">
    <property type="entry name" value="Alpha-L RNA-binding motif"/>
    <property type="match status" value="1"/>
</dbReference>
<dbReference type="AlphaFoldDB" id="A0A9D2IH73"/>
<accession>A0A9D2IH73</accession>
<dbReference type="CDD" id="cd00165">
    <property type="entry name" value="S4"/>
    <property type="match status" value="1"/>
</dbReference>
<dbReference type="PANTHER" id="PTHR32319:SF0">
    <property type="entry name" value="BACTERIAL HEMOLYSIN-LIKE PROTEIN"/>
    <property type="match status" value="1"/>
</dbReference>
<dbReference type="Gene3D" id="3.40.50.150">
    <property type="entry name" value="Vaccinia Virus protein VP39"/>
    <property type="match status" value="1"/>
</dbReference>
<dbReference type="EMBL" id="DXCF01000003">
    <property type="protein sequence ID" value="HIZ08935.1"/>
    <property type="molecule type" value="Genomic_DNA"/>
</dbReference>
<proteinExistence type="inferred from homology"/>
<keyword evidence="5" id="KW-0808">Transferase</keyword>
<dbReference type="GO" id="GO:0003723">
    <property type="term" value="F:RNA binding"/>
    <property type="evidence" value="ECO:0007669"/>
    <property type="project" value="UniProtKB-KW"/>
</dbReference>
<evidence type="ECO:0000313" key="6">
    <source>
        <dbReference type="Proteomes" id="UP000824025"/>
    </source>
</evidence>
<dbReference type="Pfam" id="PF01479">
    <property type="entry name" value="S4"/>
    <property type="match status" value="1"/>
</dbReference>
<dbReference type="Proteomes" id="UP000824025">
    <property type="component" value="Unassembled WGS sequence"/>
</dbReference>
<keyword evidence="5" id="KW-0489">Methyltransferase</keyword>
<gene>
    <name evidence="5" type="ORF">H9726_00470</name>
</gene>
<dbReference type="GO" id="GO:0008168">
    <property type="term" value="F:methyltransferase activity"/>
    <property type="evidence" value="ECO:0007669"/>
    <property type="project" value="UniProtKB-KW"/>
</dbReference>
<protein>
    <submittedName>
        <fullName evidence="5">TlyA family RNA methyltransferase</fullName>
    </submittedName>
</protein>
<dbReference type="SUPFAM" id="SSF53335">
    <property type="entry name" value="S-adenosyl-L-methionine-dependent methyltransferases"/>
    <property type="match status" value="1"/>
</dbReference>
<dbReference type="PROSITE" id="PS50889">
    <property type="entry name" value="S4"/>
    <property type="match status" value="1"/>
</dbReference>
<sequence>MRLDKFLAERFSSRTRAARAIGKGLVTVNGKVASAATEVFGNEDIRVEEENAFVSEGGAKLEKALSEFGADVSGKVFADLGASTGGFTDCLLRRGAARVFAADVGTSQLAASLAADARVTVMDGVNARYLRADDFPCPLDGVTADLSFISLGLVLPAVAGLIEEGKEAYVLVKPQFECGGKGQNRRGIVTDAAARMAAVEKVAAEAEGCGFRVGGISRAPLREKKNVEYVLRLIRGSGTHADVGEMLRLADGR</sequence>